<feature type="compositionally biased region" description="Low complexity" evidence="8">
    <location>
        <begin position="796"/>
        <end position="811"/>
    </location>
</feature>
<accession>A0AAW0E944</accession>
<comment type="similarity">
    <text evidence="4">Belongs to the RTC4 family.</text>
</comment>
<comment type="subcellular location">
    <subcellularLocation>
        <location evidence="3">Cytoplasm</location>
    </subcellularLocation>
    <subcellularLocation>
        <location evidence="2">Nucleus</location>
    </subcellularLocation>
</comment>
<dbReference type="SMART" id="SM01312">
    <property type="entry name" value="RTC4"/>
    <property type="match status" value="1"/>
</dbReference>
<feature type="compositionally biased region" description="Basic and acidic residues" evidence="8">
    <location>
        <begin position="124"/>
        <end position="143"/>
    </location>
</feature>
<feature type="compositionally biased region" description="Basic and acidic residues" evidence="8">
    <location>
        <begin position="1"/>
        <end position="10"/>
    </location>
</feature>
<evidence type="ECO:0000313" key="10">
    <source>
        <dbReference type="EMBL" id="KAK7060812.1"/>
    </source>
</evidence>
<dbReference type="Pfam" id="PF14474">
    <property type="entry name" value="RTC4"/>
    <property type="match status" value="1"/>
</dbReference>
<dbReference type="PANTHER" id="PTHR41391">
    <property type="entry name" value="RESTRICTION OF TELOMERE CAPPING PROTEIN 4"/>
    <property type="match status" value="1"/>
</dbReference>
<feature type="compositionally biased region" description="Low complexity" evidence="8">
    <location>
        <begin position="353"/>
        <end position="367"/>
    </location>
</feature>
<keyword evidence="11" id="KW-1185">Reference proteome</keyword>
<protein>
    <recommendedName>
        <fullName evidence="5">Restriction of telomere capping protein 4</fullName>
    </recommendedName>
</protein>
<evidence type="ECO:0000256" key="5">
    <source>
        <dbReference type="ARBA" id="ARBA00015162"/>
    </source>
</evidence>
<evidence type="ECO:0000256" key="8">
    <source>
        <dbReference type="SAM" id="MobiDB-lite"/>
    </source>
</evidence>
<feature type="compositionally biased region" description="Basic and acidic residues" evidence="8">
    <location>
        <begin position="748"/>
        <end position="783"/>
    </location>
</feature>
<dbReference type="Proteomes" id="UP001383192">
    <property type="component" value="Unassembled WGS sequence"/>
</dbReference>
<dbReference type="InterPro" id="IPR028094">
    <property type="entry name" value="RTC4_C"/>
</dbReference>
<evidence type="ECO:0000256" key="2">
    <source>
        <dbReference type="ARBA" id="ARBA00004123"/>
    </source>
</evidence>
<feature type="compositionally biased region" description="Basic residues" evidence="8">
    <location>
        <begin position="276"/>
        <end position="285"/>
    </location>
</feature>
<keyword evidence="7" id="KW-0539">Nucleus</keyword>
<feature type="compositionally biased region" description="Low complexity" evidence="8">
    <location>
        <begin position="947"/>
        <end position="958"/>
    </location>
</feature>
<evidence type="ECO:0000256" key="3">
    <source>
        <dbReference type="ARBA" id="ARBA00004496"/>
    </source>
</evidence>
<reference evidence="10 11" key="1">
    <citation type="submission" date="2024-01" db="EMBL/GenBank/DDBJ databases">
        <title>A draft genome for a cacao thread blight-causing isolate of Paramarasmius palmivorus.</title>
        <authorList>
            <person name="Baruah I.K."/>
            <person name="Bukari Y."/>
            <person name="Amoako-Attah I."/>
            <person name="Meinhardt L.W."/>
            <person name="Bailey B.A."/>
            <person name="Cohen S.P."/>
        </authorList>
    </citation>
    <scope>NUCLEOTIDE SEQUENCE [LARGE SCALE GENOMIC DNA]</scope>
    <source>
        <strain evidence="10 11">GH-12</strain>
    </source>
</reference>
<organism evidence="10 11">
    <name type="scientific">Paramarasmius palmivorus</name>
    <dbReference type="NCBI Taxonomy" id="297713"/>
    <lineage>
        <taxon>Eukaryota</taxon>
        <taxon>Fungi</taxon>
        <taxon>Dikarya</taxon>
        <taxon>Basidiomycota</taxon>
        <taxon>Agaricomycotina</taxon>
        <taxon>Agaricomycetes</taxon>
        <taxon>Agaricomycetidae</taxon>
        <taxon>Agaricales</taxon>
        <taxon>Marasmiineae</taxon>
        <taxon>Marasmiaceae</taxon>
        <taxon>Paramarasmius</taxon>
    </lineage>
</organism>
<keyword evidence="6" id="KW-0963">Cytoplasm</keyword>
<evidence type="ECO:0000256" key="6">
    <source>
        <dbReference type="ARBA" id="ARBA00022490"/>
    </source>
</evidence>
<feature type="compositionally biased region" description="Acidic residues" evidence="8">
    <location>
        <begin position="813"/>
        <end position="826"/>
    </location>
</feature>
<gene>
    <name evidence="10" type="ORF">VNI00_000545</name>
</gene>
<sequence>MEGHANKWAKEGSSIHTDLKMRQTRRPQPSNQLYEDLGTTEYTTGTRSQTRKGSSSQQSTSKPSSQQKSGKAKTRYMIHDDGSDDELLLSSDRESSVDHMERKTEKKSVKSSQEEKKGQKGRKEKLGDKDMVEEVKQRSDVLKGLKFKKKGAQSDDKSSLKENDATPSTSNDNLFDDSTPSSSRSNSRPSSSTVLKPVPPKDPNVRESPSNDMAKTPVPSKVVKSSSRRDLASKDAPSGPKQGEKRISRQASLKKTQSVIISDSSDEEDSSEAPKKGKAKGKKSRRVESPPTSPEPKQRANPFPKLSPLTTPVKKKPPSGNGPQGFPSLSPLSSQTAEENDRTVAKSKQASKSSGPRPMPLLSPLSSQNVPEDSNDFVIATEAGASLAKPFPLSLPDSNGSSPIAGPSKARHSGKRVSDEPAGGSAERAKRRKADIPRPTSDSDVNLDEDMDVYEALDEYFDKDPYTLCPFCDEDLPSTPTSLLKKLIARAVAKSKPEPRPRNRLGRKAPMPVYISVCHRHKFEKDVLPQADAKGWPKTIEFDKVEKRIVKMKSALQELIEDETWKDQMDEDSLQNFDHISPRSLCVFWKEALKDIKEKGSKAAANVKSQFSNFDKIQPGYYGEQGSVIIHHTLYELFPPSSIRPHLVAPLDPKEFIQRVLVPEVATRLIMEDKGLRGGAGAREAVQILRDSSKYGVSMFPEDGGDWEDLSKSQKQKEPSKTGLTAAEVMVRERARKRRKEIAEEDKIEQKKQEKAKESEKASRQSRATKDTAPKTVPEEAPKSRPRPKPKAIKRTTSTTSLGTTGQASASEGELEPPYEDVDGYVDPDARLFDEFDKMMNEENDFQPTWSRYRQDPPNVPLPSSTENSPQPATKPARKPRAAAEKARANLSVDGSDDDSDVSMASTRSRRRRKKGRTKPESRESSVDIVEPPPTFDDDPTPKPTRRLPTTSSSSTYPMFQAQERVANLRNKKSKDGWTHTMMQDGSDDGAAASPVSWLLSDDSHSEE</sequence>
<dbReference type="InterPro" id="IPR039024">
    <property type="entry name" value="RTC4"/>
</dbReference>
<feature type="compositionally biased region" description="Polar residues" evidence="8">
    <location>
        <begin position="249"/>
        <end position="261"/>
    </location>
</feature>
<evidence type="ECO:0000256" key="7">
    <source>
        <dbReference type="ARBA" id="ARBA00023242"/>
    </source>
</evidence>
<evidence type="ECO:0000256" key="4">
    <source>
        <dbReference type="ARBA" id="ARBA00009461"/>
    </source>
</evidence>
<dbReference type="GO" id="GO:0005737">
    <property type="term" value="C:cytoplasm"/>
    <property type="evidence" value="ECO:0007669"/>
    <property type="project" value="UniProtKB-SubCell"/>
</dbReference>
<feature type="compositionally biased region" description="Basic residues" evidence="8">
    <location>
        <begin position="908"/>
        <end position="917"/>
    </location>
</feature>
<feature type="compositionally biased region" description="Basic and acidic residues" evidence="8">
    <location>
        <begin position="709"/>
        <end position="720"/>
    </location>
</feature>
<name>A0AAW0E944_9AGAR</name>
<feature type="compositionally biased region" description="Low complexity" evidence="8">
    <location>
        <begin position="43"/>
        <end position="69"/>
    </location>
</feature>
<feature type="region of interest" description="Disordered" evidence="8">
    <location>
        <begin position="1"/>
        <end position="446"/>
    </location>
</feature>
<comment type="caution">
    <text evidence="10">The sequence shown here is derived from an EMBL/GenBank/DDBJ whole genome shotgun (WGS) entry which is preliminary data.</text>
</comment>
<feature type="compositionally biased region" description="Basic and acidic residues" evidence="8">
    <location>
        <begin position="152"/>
        <end position="164"/>
    </location>
</feature>
<dbReference type="AlphaFoldDB" id="A0AAW0E944"/>
<evidence type="ECO:0000259" key="9">
    <source>
        <dbReference type="SMART" id="SM01312"/>
    </source>
</evidence>
<proteinExistence type="inferred from homology"/>
<feature type="region of interest" description="Disordered" evidence="8">
    <location>
        <begin position="700"/>
        <end position="1008"/>
    </location>
</feature>
<dbReference type="EMBL" id="JAYKXP010000002">
    <property type="protein sequence ID" value="KAK7060812.1"/>
    <property type="molecule type" value="Genomic_DNA"/>
</dbReference>
<feature type="compositionally biased region" description="Low complexity" evidence="8">
    <location>
        <begin position="178"/>
        <end position="193"/>
    </location>
</feature>
<dbReference type="GO" id="GO:0005634">
    <property type="term" value="C:nucleus"/>
    <property type="evidence" value="ECO:0007669"/>
    <property type="project" value="UniProtKB-SubCell"/>
</dbReference>
<feature type="domain" description="Restriction of telomere capping protein 4 C-terminal" evidence="9">
    <location>
        <begin position="580"/>
        <end position="702"/>
    </location>
</feature>
<feature type="compositionally biased region" description="Basic and acidic residues" evidence="8">
    <location>
        <begin position="828"/>
        <end position="841"/>
    </location>
</feature>
<evidence type="ECO:0000313" key="11">
    <source>
        <dbReference type="Proteomes" id="UP001383192"/>
    </source>
</evidence>
<evidence type="ECO:0000256" key="1">
    <source>
        <dbReference type="ARBA" id="ARBA00002738"/>
    </source>
</evidence>
<feature type="compositionally biased region" description="Basic residues" evidence="8">
    <location>
        <begin position="784"/>
        <end position="794"/>
    </location>
</feature>
<dbReference type="PANTHER" id="PTHR41391:SF1">
    <property type="entry name" value="RESTRICTION OF TELOMERE CAPPING PROTEIN 4"/>
    <property type="match status" value="1"/>
</dbReference>
<feature type="compositionally biased region" description="Polar residues" evidence="8">
    <location>
        <begin position="862"/>
        <end position="871"/>
    </location>
</feature>
<feature type="compositionally biased region" description="Basic and acidic residues" evidence="8">
    <location>
        <begin position="91"/>
        <end position="118"/>
    </location>
</feature>
<comment type="function">
    <text evidence="1">May be involved in a process influencing telomere capping.</text>
</comment>